<name>E6WV84_PSEUU</name>
<evidence type="ECO:0000313" key="2">
    <source>
        <dbReference type="EMBL" id="ADV28083.1"/>
    </source>
</evidence>
<dbReference type="InterPro" id="IPR004891">
    <property type="entry name" value="Mercury-R_MerC"/>
</dbReference>
<dbReference type="STRING" id="743721.Psesu_2249"/>
<keyword evidence="1" id="KW-1133">Transmembrane helix</keyword>
<feature type="transmembrane region" description="Helical" evidence="1">
    <location>
        <begin position="79"/>
        <end position="97"/>
    </location>
</feature>
<dbReference type="GO" id="GO:0016020">
    <property type="term" value="C:membrane"/>
    <property type="evidence" value="ECO:0007669"/>
    <property type="project" value="InterPro"/>
</dbReference>
<keyword evidence="1" id="KW-0472">Membrane</keyword>
<keyword evidence="1" id="KW-0812">Transmembrane</keyword>
<feature type="transmembrane region" description="Helical" evidence="1">
    <location>
        <begin position="53"/>
        <end position="72"/>
    </location>
</feature>
<evidence type="ECO:0000256" key="1">
    <source>
        <dbReference type="SAM" id="Phobius"/>
    </source>
</evidence>
<dbReference type="RefSeq" id="WP_013535910.1">
    <property type="nucleotide sequence ID" value="NC_014924.1"/>
</dbReference>
<dbReference type="eggNOG" id="ENOG5032XTN">
    <property type="taxonomic scope" value="Bacteria"/>
</dbReference>
<dbReference type="OrthoDB" id="5966279at2"/>
<dbReference type="HOGENOM" id="CLU_135628_0_0_6"/>
<evidence type="ECO:0000313" key="3">
    <source>
        <dbReference type="Proteomes" id="UP000008632"/>
    </source>
</evidence>
<feature type="transmembrane region" description="Helical" evidence="1">
    <location>
        <begin position="21"/>
        <end position="47"/>
    </location>
</feature>
<feature type="transmembrane region" description="Helical" evidence="1">
    <location>
        <begin position="103"/>
        <end position="123"/>
    </location>
</feature>
<accession>E6WV84</accession>
<evidence type="ECO:0008006" key="4">
    <source>
        <dbReference type="Google" id="ProtNLM"/>
    </source>
</evidence>
<dbReference type="EMBL" id="CP002446">
    <property type="protein sequence ID" value="ADV28083.1"/>
    <property type="molecule type" value="Genomic_DNA"/>
</dbReference>
<dbReference type="Proteomes" id="UP000008632">
    <property type="component" value="Chromosome"/>
</dbReference>
<sequence>MPHDHHHRHHNLLDRFGATGSLLCAIHCAAAPLLLAVIPALGVSLWFDDGVEWALVSFVTLLGLFSLGLSYRRHRALRALGLLVPGLVALWAALLYAPLHESVVPHAVAMTFGGTMVGVAHLLNLRLNHGHVHDASCAH</sequence>
<organism evidence="2 3">
    <name type="scientific">Pseudoxanthomonas suwonensis (strain 11-1)</name>
    <dbReference type="NCBI Taxonomy" id="743721"/>
    <lineage>
        <taxon>Bacteria</taxon>
        <taxon>Pseudomonadati</taxon>
        <taxon>Pseudomonadota</taxon>
        <taxon>Gammaproteobacteria</taxon>
        <taxon>Lysobacterales</taxon>
        <taxon>Lysobacteraceae</taxon>
        <taxon>Pseudoxanthomonas</taxon>
    </lineage>
</organism>
<dbReference type="Pfam" id="PF03203">
    <property type="entry name" value="MerC"/>
    <property type="match status" value="1"/>
</dbReference>
<reference evidence="2 3" key="1">
    <citation type="submission" date="2011-01" db="EMBL/GenBank/DDBJ databases">
        <title>Complete sequence of Pseudoxanthomonas suwonensis 11-1.</title>
        <authorList>
            <consortium name="US DOE Joint Genome Institute"/>
            <person name="Lucas S."/>
            <person name="Copeland A."/>
            <person name="Lapidus A."/>
            <person name="Cheng J.-F."/>
            <person name="Goodwin L."/>
            <person name="Pitluck S."/>
            <person name="Teshima H."/>
            <person name="Detter J.C."/>
            <person name="Han C."/>
            <person name="Tapia R."/>
            <person name="Land M."/>
            <person name="Hauser L."/>
            <person name="Kyrpides N."/>
            <person name="Ivanova N."/>
            <person name="Ovchinnikova G."/>
            <person name="Siebers A.K."/>
            <person name="Allgaier M."/>
            <person name="Thelen M.P."/>
            <person name="Hugenholtz P."/>
            <person name="Gladden J."/>
            <person name="Woyke T."/>
        </authorList>
    </citation>
    <scope>NUCLEOTIDE SEQUENCE [LARGE SCALE GENOMIC DNA]</scope>
    <source>
        <strain evidence="3">11-1</strain>
    </source>
</reference>
<dbReference type="KEGG" id="psu:Psesu_2249"/>
<gene>
    <name evidence="2" type="ordered locus">Psesu_2249</name>
</gene>
<proteinExistence type="predicted"/>
<keyword evidence="3" id="KW-1185">Reference proteome</keyword>
<dbReference type="GO" id="GO:0015097">
    <property type="term" value="F:mercury ion transmembrane transporter activity"/>
    <property type="evidence" value="ECO:0007669"/>
    <property type="project" value="InterPro"/>
</dbReference>
<protein>
    <recommendedName>
        <fullName evidence="4">MerC domain-containing protein</fullName>
    </recommendedName>
</protein>
<dbReference type="AlphaFoldDB" id="E6WV84"/>